<dbReference type="EMBL" id="BARW01003712">
    <property type="protein sequence ID" value="GAI70277.1"/>
    <property type="molecule type" value="Genomic_DNA"/>
</dbReference>
<organism evidence="1">
    <name type="scientific">marine sediment metagenome</name>
    <dbReference type="NCBI Taxonomy" id="412755"/>
    <lineage>
        <taxon>unclassified sequences</taxon>
        <taxon>metagenomes</taxon>
        <taxon>ecological metagenomes</taxon>
    </lineage>
</organism>
<comment type="caution">
    <text evidence="1">The sequence shown here is derived from an EMBL/GenBank/DDBJ whole genome shotgun (WGS) entry which is preliminary data.</text>
</comment>
<accession>X1QP00</accession>
<name>X1QP00_9ZZZZ</name>
<reference evidence="1" key="1">
    <citation type="journal article" date="2014" name="Front. Microbiol.">
        <title>High frequency of phylogenetically diverse reductive dehalogenase-homologous genes in deep subseafloor sedimentary metagenomes.</title>
        <authorList>
            <person name="Kawai M."/>
            <person name="Futagami T."/>
            <person name="Toyoda A."/>
            <person name="Takaki Y."/>
            <person name="Nishi S."/>
            <person name="Hori S."/>
            <person name="Arai W."/>
            <person name="Tsubouchi T."/>
            <person name="Morono Y."/>
            <person name="Uchiyama I."/>
            <person name="Ito T."/>
            <person name="Fujiyama A."/>
            <person name="Inagaki F."/>
            <person name="Takami H."/>
        </authorList>
    </citation>
    <scope>NUCLEOTIDE SEQUENCE</scope>
    <source>
        <strain evidence="1">Expedition CK06-06</strain>
    </source>
</reference>
<feature type="non-terminal residue" evidence="1">
    <location>
        <position position="1"/>
    </location>
</feature>
<proteinExistence type="predicted"/>
<protein>
    <submittedName>
        <fullName evidence="1">Uncharacterized protein</fullName>
    </submittedName>
</protein>
<sequence>LEGAIVSMDPIRATAFLKHLMKDALVKGGFGWS</sequence>
<evidence type="ECO:0000313" key="1">
    <source>
        <dbReference type="EMBL" id="GAI70277.1"/>
    </source>
</evidence>
<dbReference type="AlphaFoldDB" id="X1QP00"/>
<gene>
    <name evidence="1" type="ORF">S12H4_09241</name>
</gene>